<comment type="function">
    <text evidence="8">Component of the proteasome, a multicatalytic proteinase complex which is characterized by its ability to cleave peptides with Arg, Phe, Tyr, Leu, and Glu adjacent to the leaving group at neutral or slightly basic pH. The proteasome has an ATP-dependent proteolytic activity.</text>
</comment>
<dbReference type="Gene3D" id="3.60.20.10">
    <property type="entry name" value="Glutamine Phosphoribosylpyrophosphate, subunit 1, domain 1"/>
    <property type="match status" value="1"/>
</dbReference>
<accession>A0A0G4I2U8</accession>
<proteinExistence type="inferred from homology"/>
<evidence type="ECO:0000256" key="6">
    <source>
        <dbReference type="ARBA" id="ARBA00022942"/>
    </source>
</evidence>
<dbReference type="VEuPathDB" id="CryptoDB:Cvel_10464"/>
<name>A0A0G4I2U8_9ALVE</name>
<dbReference type="InterPro" id="IPR001353">
    <property type="entry name" value="Proteasome_sua/b"/>
</dbReference>
<dbReference type="SUPFAM" id="SSF56235">
    <property type="entry name" value="N-terminal nucleophile aminohydrolases (Ntn hydrolases)"/>
    <property type="match status" value="1"/>
</dbReference>
<dbReference type="GO" id="GO:0005737">
    <property type="term" value="C:cytoplasm"/>
    <property type="evidence" value="ECO:0007669"/>
    <property type="project" value="UniProtKB-SubCell"/>
</dbReference>
<dbReference type="InterPro" id="IPR029055">
    <property type="entry name" value="Ntn_hydrolases_N"/>
</dbReference>
<dbReference type="InterPro" id="IPR023333">
    <property type="entry name" value="Proteasome_suB-type"/>
</dbReference>
<sequence length="244" mass="25925">MSLEGTFAHPKACAETDAIYRSLGLSQDALACLEEQKPGSEAVSTGTTIMAVSYDGGVVMGADTRTSAGAFIVNRASRKISRVHDRIFVCRSGSAADTQALTNYVRHFTTQHAMELGEAPRVATVANLYKLLCYNNKNNLMAGLIVAGWDAVKGGQVYQIPLGGTLLPGKYAAGGSGSTYIWGLLDSDFREGMSKDECKAFVTKMVSHALTRDGSSGGMVRLITISEDDVVEEVVTGDKLPYGP</sequence>
<evidence type="ECO:0000256" key="4">
    <source>
        <dbReference type="ARBA" id="ARBA00022698"/>
    </source>
</evidence>
<keyword evidence="4" id="KW-0888">Threonine protease</keyword>
<dbReference type="FunFam" id="3.60.20.10:FF:000064">
    <property type="entry name" value="Proteasome subunit beta type-6"/>
    <property type="match status" value="1"/>
</dbReference>
<keyword evidence="3" id="KW-0645">Protease</keyword>
<protein>
    <recommendedName>
        <fullName evidence="8">Proteasome subunit beta</fullName>
    </recommendedName>
</protein>
<dbReference type="PANTHER" id="PTHR32194">
    <property type="entry name" value="METALLOPROTEASE TLDD"/>
    <property type="match status" value="1"/>
</dbReference>
<gene>
    <name evidence="9" type="ORF">Cvel_10464</name>
</gene>
<dbReference type="InterPro" id="IPR000243">
    <property type="entry name" value="Pept_T1A_subB"/>
</dbReference>
<dbReference type="GO" id="GO:0004298">
    <property type="term" value="F:threonine-type endopeptidase activity"/>
    <property type="evidence" value="ECO:0007669"/>
    <property type="project" value="UniProtKB-KW"/>
</dbReference>
<dbReference type="PRINTS" id="PR00141">
    <property type="entry name" value="PROTEASOME"/>
</dbReference>
<dbReference type="PROSITE" id="PS51476">
    <property type="entry name" value="PROTEASOME_BETA_2"/>
    <property type="match status" value="1"/>
</dbReference>
<evidence type="ECO:0000256" key="1">
    <source>
        <dbReference type="ARBA" id="ARBA00001198"/>
    </source>
</evidence>
<keyword evidence="2 8" id="KW-0963">Cytoplasm</keyword>
<evidence type="ECO:0000256" key="5">
    <source>
        <dbReference type="ARBA" id="ARBA00022801"/>
    </source>
</evidence>
<dbReference type="PhylomeDB" id="A0A0G4I2U8"/>
<dbReference type="GO" id="GO:0005634">
    <property type="term" value="C:nucleus"/>
    <property type="evidence" value="ECO:0007669"/>
    <property type="project" value="UniProtKB-SubCell"/>
</dbReference>
<reference evidence="9" key="1">
    <citation type="submission" date="2014-11" db="EMBL/GenBank/DDBJ databases">
        <authorList>
            <person name="Otto D Thomas"/>
            <person name="Naeem Raeece"/>
        </authorList>
    </citation>
    <scope>NUCLEOTIDE SEQUENCE</scope>
</reference>
<comment type="catalytic activity">
    <reaction evidence="1">
        <text>Cleavage of peptide bonds with very broad specificity.</text>
        <dbReference type="EC" id="3.4.25.1"/>
    </reaction>
</comment>
<comment type="subunit">
    <text evidence="8">Component of the proteasome complex.</text>
</comment>
<dbReference type="InterPro" id="IPR016050">
    <property type="entry name" value="Proteasome_bsu_CS"/>
</dbReference>
<comment type="subcellular location">
    <subcellularLocation>
        <location evidence="8">Cytoplasm</location>
    </subcellularLocation>
    <subcellularLocation>
        <location evidence="8">Nucleus</location>
    </subcellularLocation>
</comment>
<keyword evidence="6 8" id="KW-0647">Proteasome</keyword>
<dbReference type="AlphaFoldDB" id="A0A0G4I2U8"/>
<dbReference type="GO" id="GO:0051603">
    <property type="term" value="P:proteolysis involved in protein catabolic process"/>
    <property type="evidence" value="ECO:0007669"/>
    <property type="project" value="InterPro"/>
</dbReference>
<dbReference type="PROSITE" id="PS00854">
    <property type="entry name" value="PROTEASOME_BETA_1"/>
    <property type="match status" value="1"/>
</dbReference>
<evidence type="ECO:0000256" key="3">
    <source>
        <dbReference type="ARBA" id="ARBA00022670"/>
    </source>
</evidence>
<comment type="similarity">
    <text evidence="8">Belongs to the peptidase T1B family.</text>
</comment>
<evidence type="ECO:0000256" key="2">
    <source>
        <dbReference type="ARBA" id="ARBA00022490"/>
    </source>
</evidence>
<dbReference type="CDD" id="cd03762">
    <property type="entry name" value="proteasome_beta_type_6"/>
    <property type="match status" value="1"/>
</dbReference>
<evidence type="ECO:0000256" key="8">
    <source>
        <dbReference type="RuleBase" id="RU004203"/>
    </source>
</evidence>
<feature type="active site" description="Nucleophile" evidence="7">
    <location>
        <position position="47"/>
    </location>
</feature>
<dbReference type="GO" id="GO:0019774">
    <property type="term" value="C:proteasome core complex, beta-subunit complex"/>
    <property type="evidence" value="ECO:0007669"/>
    <property type="project" value="UniProtKB-ARBA"/>
</dbReference>
<evidence type="ECO:0000313" key="9">
    <source>
        <dbReference type="EMBL" id="CEM51215.1"/>
    </source>
</evidence>
<dbReference type="PANTHER" id="PTHR32194:SF0">
    <property type="entry name" value="ATP-DEPENDENT PROTEASE SUBUNIT HSLV"/>
    <property type="match status" value="1"/>
</dbReference>
<dbReference type="Pfam" id="PF00227">
    <property type="entry name" value="Proteasome"/>
    <property type="match status" value="1"/>
</dbReference>
<organism evidence="9">
    <name type="scientific">Chromera velia CCMP2878</name>
    <dbReference type="NCBI Taxonomy" id="1169474"/>
    <lineage>
        <taxon>Eukaryota</taxon>
        <taxon>Sar</taxon>
        <taxon>Alveolata</taxon>
        <taxon>Colpodellida</taxon>
        <taxon>Chromeraceae</taxon>
        <taxon>Chromera</taxon>
    </lineage>
</organism>
<dbReference type="EMBL" id="CDMZ01004877">
    <property type="protein sequence ID" value="CEM51215.1"/>
    <property type="molecule type" value="Genomic_DNA"/>
</dbReference>
<evidence type="ECO:0000256" key="7">
    <source>
        <dbReference type="PIRSR" id="PIRSR600243-1"/>
    </source>
</evidence>
<keyword evidence="5" id="KW-0378">Hydrolase</keyword>
<keyword evidence="8" id="KW-0539">Nucleus</keyword>